<evidence type="ECO:0000259" key="2">
    <source>
        <dbReference type="PROSITE" id="PS51140"/>
    </source>
</evidence>
<evidence type="ECO:0000256" key="1">
    <source>
        <dbReference type="SAM" id="MobiDB-lite"/>
    </source>
</evidence>
<dbReference type="AlphaFoldDB" id="A0A914UUS7"/>
<keyword evidence="3" id="KW-1185">Reference proteome</keyword>
<evidence type="ECO:0000313" key="3">
    <source>
        <dbReference type="Proteomes" id="UP000887566"/>
    </source>
</evidence>
<evidence type="ECO:0000313" key="4">
    <source>
        <dbReference type="WBParaSite" id="PSAMB.scaffold122size75306.g2212.t1"/>
    </source>
</evidence>
<reference evidence="4" key="1">
    <citation type="submission" date="2022-11" db="UniProtKB">
        <authorList>
            <consortium name="WormBaseParasite"/>
        </authorList>
    </citation>
    <scope>IDENTIFICATION</scope>
</reference>
<dbReference type="SUPFAM" id="SSF46934">
    <property type="entry name" value="UBA-like"/>
    <property type="match status" value="1"/>
</dbReference>
<dbReference type="SMART" id="SM00546">
    <property type="entry name" value="CUE"/>
    <property type="match status" value="1"/>
</dbReference>
<dbReference type="CDD" id="cd14366">
    <property type="entry name" value="CUE_CUED1"/>
    <property type="match status" value="1"/>
</dbReference>
<accession>A0A914UUS7</accession>
<dbReference type="InterPro" id="IPR009060">
    <property type="entry name" value="UBA-like_sf"/>
</dbReference>
<dbReference type="WBParaSite" id="PSAMB.scaffold122size75306.g2212.t1">
    <property type="protein sequence ID" value="PSAMB.scaffold122size75306.g2212.t1"/>
    <property type="gene ID" value="PSAMB.scaffold122size75306.g2212"/>
</dbReference>
<feature type="domain" description="CUE" evidence="2">
    <location>
        <begin position="92"/>
        <end position="135"/>
    </location>
</feature>
<protein>
    <submittedName>
        <fullName evidence="4">CUE domain-containing protein</fullName>
    </submittedName>
</protein>
<organism evidence="3 4">
    <name type="scientific">Plectus sambesii</name>
    <dbReference type="NCBI Taxonomy" id="2011161"/>
    <lineage>
        <taxon>Eukaryota</taxon>
        <taxon>Metazoa</taxon>
        <taxon>Ecdysozoa</taxon>
        <taxon>Nematoda</taxon>
        <taxon>Chromadorea</taxon>
        <taxon>Plectida</taxon>
        <taxon>Plectina</taxon>
        <taxon>Plectoidea</taxon>
        <taxon>Plectidae</taxon>
        <taxon>Plectus</taxon>
    </lineage>
</organism>
<feature type="region of interest" description="Disordered" evidence="1">
    <location>
        <begin position="67"/>
        <end position="88"/>
    </location>
</feature>
<dbReference type="PROSITE" id="PS51140">
    <property type="entry name" value="CUE"/>
    <property type="match status" value="1"/>
</dbReference>
<feature type="region of interest" description="Disordered" evidence="1">
    <location>
        <begin position="216"/>
        <end position="236"/>
    </location>
</feature>
<feature type="region of interest" description="Disordered" evidence="1">
    <location>
        <begin position="576"/>
        <end position="598"/>
    </location>
</feature>
<feature type="region of interest" description="Disordered" evidence="1">
    <location>
        <begin position="302"/>
        <end position="328"/>
    </location>
</feature>
<dbReference type="Proteomes" id="UP000887566">
    <property type="component" value="Unplaced"/>
</dbReference>
<dbReference type="PANTHER" id="PTHR13467:SF3">
    <property type="entry name" value="CUE DOMAIN-CONTAINING PROTEIN 1"/>
    <property type="match status" value="1"/>
</dbReference>
<feature type="region of interest" description="Disordered" evidence="1">
    <location>
        <begin position="400"/>
        <end position="428"/>
    </location>
</feature>
<name>A0A914UUS7_9BILA</name>
<dbReference type="InterPro" id="IPR040195">
    <property type="entry name" value="CUE_CUED1"/>
</dbReference>
<feature type="compositionally biased region" description="Basic and acidic residues" evidence="1">
    <location>
        <begin position="216"/>
        <end position="228"/>
    </location>
</feature>
<dbReference type="Pfam" id="PF02845">
    <property type="entry name" value="CUE"/>
    <property type="match status" value="1"/>
</dbReference>
<dbReference type="GO" id="GO:0043130">
    <property type="term" value="F:ubiquitin binding"/>
    <property type="evidence" value="ECO:0007669"/>
    <property type="project" value="InterPro"/>
</dbReference>
<feature type="compositionally biased region" description="Basic and acidic residues" evidence="1">
    <location>
        <begin position="178"/>
        <end position="192"/>
    </location>
</feature>
<proteinExistence type="predicted"/>
<feature type="compositionally biased region" description="Low complexity" evidence="1">
    <location>
        <begin position="165"/>
        <end position="175"/>
    </location>
</feature>
<dbReference type="PANTHER" id="PTHR13467">
    <property type="entry name" value="CUE DOMAIN CONTAINING PROTEIN 1"/>
    <property type="match status" value="1"/>
</dbReference>
<dbReference type="Gene3D" id="1.10.8.10">
    <property type="entry name" value="DNA helicase RuvA subunit, C-terminal domain"/>
    <property type="match status" value="1"/>
</dbReference>
<dbReference type="InterPro" id="IPR040192">
    <property type="entry name" value="CUEDC1"/>
</dbReference>
<sequence>MLNVHTRAPSIQIRDRARWSAIGAIDRTLNIALLRSLLMLVRRTEVKRKRVSQCSSRRVAQSVAMAAAASPRFQPSANDTDRPAANDPDALDFNRAMQDFQRMFPTIDSAVIEDVLRSNSGGVDDTIDQLLLLAMDDGGGEDVHHETAPKRYDALPATMAVGQLRAASRSPSVSPRPDPFDHRSMRTPERPIQHIPAPNGVSRDLLDQRERSVVLEPPDHPSAHHELDQAQSRSYHPPLIGRLPVDFLRVGSPRRQSVDVADALDDIYAEIDRKNRRKRERQRSHTLADDGHKAYLGVFSTTSSTRHPNHRGTTALDGTGSQRRQRYNQETQQQAEILKEMMLENEWKRQLAEDPELIRYLEDQRIALLLQNREFMRDLRRNRDFMNTLERDSDFEQYAPQRSVKKVPPKKAYDDRTPVPDGPYVDPATAVRSESKSIWRRKSKSKRPIECAVPDGPQLDPIVSDLKIATEEHRNVQYDHRPIGDEPVCSGGNYGADSLPTIEPFPYTKQLPRGDEQDDEAFATRLKNMGKSSKQKFALMARKFTRRSKGARGMLGTSDAHYSGMNLLQSTDDRDQLVDADPSYGYNQFDNDDYNIGQRSDLNREGRLFGNR</sequence>
<feature type="region of interest" description="Disordered" evidence="1">
    <location>
        <begin position="164"/>
        <end position="203"/>
    </location>
</feature>
<dbReference type="InterPro" id="IPR003892">
    <property type="entry name" value="CUE"/>
</dbReference>